<dbReference type="EMBL" id="BSSD01000012">
    <property type="protein sequence ID" value="GLW95222.1"/>
    <property type="molecule type" value="Genomic_DNA"/>
</dbReference>
<reference evidence="1" key="1">
    <citation type="submission" date="2023-02" db="EMBL/GenBank/DDBJ databases">
        <title>Actinokineospora globicatena NBRC 15670.</title>
        <authorList>
            <person name="Ichikawa N."/>
            <person name="Sato H."/>
            <person name="Tonouchi N."/>
        </authorList>
    </citation>
    <scope>NUCLEOTIDE SEQUENCE</scope>
    <source>
        <strain evidence="1">NBRC 15670</strain>
    </source>
</reference>
<accession>A0A9W6VBE5</accession>
<dbReference type="GO" id="GO:0003824">
    <property type="term" value="F:catalytic activity"/>
    <property type="evidence" value="ECO:0007669"/>
    <property type="project" value="InterPro"/>
</dbReference>
<proteinExistence type="predicted"/>
<sequence length="134" mass="13772">MSDIEEQSGVSDLAAAEALARLRGKVAAGSGLRGGLPDALALALSIWRANTLSARDMVASAVTGATKADTLAALVVVHDVVRPMIDQLESELIAQSRAHGATWDAVAPAVGCGDRRGAQAYSRRLAARAPEGQL</sequence>
<name>A0A9W6VBE5_9PSEU</name>
<gene>
    <name evidence="1" type="ORF">Aglo03_60380</name>
</gene>
<protein>
    <submittedName>
        <fullName evidence="1">Uncharacterized protein</fullName>
    </submittedName>
</protein>
<dbReference type="PROSITE" id="PS01295">
    <property type="entry name" value="ISPD"/>
    <property type="match status" value="1"/>
</dbReference>
<dbReference type="AlphaFoldDB" id="A0A9W6VBE5"/>
<dbReference type="Proteomes" id="UP001165042">
    <property type="component" value="Unassembled WGS sequence"/>
</dbReference>
<organism evidence="1 2">
    <name type="scientific">Actinokineospora globicatena</name>
    <dbReference type="NCBI Taxonomy" id="103729"/>
    <lineage>
        <taxon>Bacteria</taxon>
        <taxon>Bacillati</taxon>
        <taxon>Actinomycetota</taxon>
        <taxon>Actinomycetes</taxon>
        <taxon>Pseudonocardiales</taxon>
        <taxon>Pseudonocardiaceae</taxon>
        <taxon>Actinokineospora</taxon>
    </lineage>
</organism>
<keyword evidence="2" id="KW-1185">Reference proteome</keyword>
<evidence type="ECO:0000313" key="2">
    <source>
        <dbReference type="Proteomes" id="UP001165042"/>
    </source>
</evidence>
<comment type="caution">
    <text evidence="1">The sequence shown here is derived from an EMBL/GenBank/DDBJ whole genome shotgun (WGS) entry which is preliminary data.</text>
</comment>
<dbReference type="InterPro" id="IPR018294">
    <property type="entry name" value="ISPD_synthase_CS"/>
</dbReference>
<evidence type="ECO:0000313" key="1">
    <source>
        <dbReference type="EMBL" id="GLW95222.1"/>
    </source>
</evidence>
<dbReference type="GO" id="GO:0008299">
    <property type="term" value="P:isoprenoid biosynthetic process"/>
    <property type="evidence" value="ECO:0007669"/>
    <property type="project" value="InterPro"/>
</dbReference>